<dbReference type="CDD" id="cd00066">
    <property type="entry name" value="G-alpha"/>
    <property type="match status" value="1"/>
</dbReference>
<dbReference type="PANTHER" id="PTHR10218:SF360">
    <property type="entry name" value="GUANINE NUCLEOTIDE-BINDING PROTEIN SUBUNIT ALPHA HOMOLOG"/>
    <property type="match status" value="1"/>
</dbReference>
<protein>
    <submittedName>
        <fullName evidence="11">Guanine nucleotide-binding protein subunit alpha-13</fullName>
    </submittedName>
</protein>
<dbReference type="EMBL" id="UYSG01011146">
    <property type="protein sequence ID" value="VDL61122.1"/>
    <property type="molecule type" value="Genomic_DNA"/>
</dbReference>
<dbReference type="GO" id="GO:0003924">
    <property type="term" value="F:GTPase activity"/>
    <property type="evidence" value="ECO:0007669"/>
    <property type="project" value="InterPro"/>
</dbReference>
<proteinExistence type="predicted"/>
<dbReference type="GO" id="GO:0001664">
    <property type="term" value="F:G protein-coupled receptor binding"/>
    <property type="evidence" value="ECO:0007669"/>
    <property type="project" value="TreeGrafter"/>
</dbReference>
<dbReference type="SMART" id="SM00275">
    <property type="entry name" value="G_alpha"/>
    <property type="match status" value="1"/>
</dbReference>
<evidence type="ECO:0000256" key="7">
    <source>
        <dbReference type="PIRSR" id="PIRSR601019-2"/>
    </source>
</evidence>
<dbReference type="FunFam" id="3.40.50.300:FF:000692">
    <property type="entry name" value="Guanine nucleotide-binding protein subunit alpha"/>
    <property type="match status" value="1"/>
</dbReference>
<evidence type="ECO:0000256" key="2">
    <source>
        <dbReference type="ARBA" id="ARBA00022723"/>
    </source>
</evidence>
<keyword evidence="7" id="KW-0460">Magnesium</keyword>
<comment type="subunit">
    <text evidence="1">G proteins are composed of 3 units; alpha, beta and gamma. The alpha chain contains the guanine nucleotide binding site.</text>
</comment>
<dbReference type="PRINTS" id="PR00318">
    <property type="entry name" value="GPROTEINA"/>
</dbReference>
<feature type="region of interest" description="Disordered" evidence="8">
    <location>
        <begin position="14"/>
        <end position="42"/>
    </location>
</feature>
<keyword evidence="3 6" id="KW-0547">Nucleotide-binding</keyword>
<dbReference type="InterPro" id="IPR027417">
    <property type="entry name" value="P-loop_NTPase"/>
</dbReference>
<dbReference type="STRING" id="6216.A0A158QFF8"/>
<dbReference type="Pfam" id="PF00503">
    <property type="entry name" value="G-alpha"/>
    <property type="match status" value="1"/>
</dbReference>
<sequence>MSSMLLSLNCCKQTKPHRENHKIETSAGNSSPKKKSRRESRRSVQKILLLGTGESGKSTFLKQMRIITGKSFSSEELQIFKCIIYDNIYKGVLFLLQARGTLGLPWGTCGIPGSPPSLSTAAAAESAAERLEDHFRRTRSQRRERALKMSSDQPAWSEEEFLALAPLFHAIWADPSIRTAFDQRSLLITEDFSENTRYYLNRLNQIAIPNYVPTNEDIVWSRRPTDSIIEEDIQVHGTSLLFIDVGGQTKERRKWCQTFKDVNSILFLVGSSHYDELYLDRVTGEYRNKLREAMTVFEGLINFESFRRASVIIFFNKSDLLKEKIEARCSGIRAHFSEFPENADEFNLVAVQNFLVESFASLVDPIVYSSTTEPTPVSSPMNQNRFSWFQRRSVEVQQTSMGRSASLNMNCSRGTTLRDRVPRKRTIYRHFTTAVDKKNIQMVFDAMQDTILQNNLRRLMLS</sequence>
<dbReference type="GO" id="GO:0005525">
    <property type="term" value="F:GTP binding"/>
    <property type="evidence" value="ECO:0007669"/>
    <property type="project" value="UniProtKB-KW"/>
</dbReference>
<dbReference type="WBParaSite" id="HDID_0000880601-mRNA-1">
    <property type="protein sequence ID" value="HDID_0000880601-mRNA-1"/>
    <property type="gene ID" value="HDID_0000880601"/>
</dbReference>
<evidence type="ECO:0000313" key="11">
    <source>
        <dbReference type="WBParaSite" id="HDID_0000880601-mRNA-1"/>
    </source>
</evidence>
<reference evidence="11" key="1">
    <citation type="submission" date="2016-04" db="UniProtKB">
        <authorList>
            <consortium name="WormBaseParasite"/>
        </authorList>
    </citation>
    <scope>IDENTIFICATION</scope>
</reference>
<feature type="binding site" evidence="7">
    <location>
        <position position="225"/>
    </location>
    <ligand>
        <name>Mg(2+)</name>
        <dbReference type="ChEBI" id="CHEBI:18420"/>
    </ligand>
</feature>
<feature type="binding site" evidence="6">
    <location>
        <begin position="54"/>
        <end position="59"/>
    </location>
    <ligand>
        <name>GTP</name>
        <dbReference type="ChEBI" id="CHEBI:37565"/>
    </ligand>
</feature>
<dbReference type="GO" id="GO:0005834">
    <property type="term" value="C:heterotrimeric G-protein complex"/>
    <property type="evidence" value="ECO:0007669"/>
    <property type="project" value="TreeGrafter"/>
</dbReference>
<reference evidence="9 10" key="2">
    <citation type="submission" date="2018-11" db="EMBL/GenBank/DDBJ databases">
        <authorList>
            <consortium name="Pathogen Informatics"/>
        </authorList>
    </citation>
    <scope>NUCLEOTIDE SEQUENCE [LARGE SCALE GENOMIC DNA]</scope>
</reference>
<evidence type="ECO:0000313" key="10">
    <source>
        <dbReference type="Proteomes" id="UP000274504"/>
    </source>
</evidence>
<dbReference type="Proteomes" id="UP000274504">
    <property type="component" value="Unassembled WGS sequence"/>
</dbReference>
<dbReference type="GO" id="GO:0046872">
    <property type="term" value="F:metal ion binding"/>
    <property type="evidence" value="ECO:0007669"/>
    <property type="project" value="UniProtKB-KW"/>
</dbReference>
<keyword evidence="5" id="KW-0807">Transducer</keyword>
<evidence type="ECO:0000256" key="4">
    <source>
        <dbReference type="ARBA" id="ARBA00023134"/>
    </source>
</evidence>
<name>A0A158QFF8_HYMDI</name>
<keyword evidence="2 7" id="KW-0479">Metal-binding</keyword>
<dbReference type="PROSITE" id="PS51882">
    <property type="entry name" value="G_ALPHA"/>
    <property type="match status" value="1"/>
</dbReference>
<dbReference type="OrthoDB" id="5817230at2759"/>
<dbReference type="AlphaFoldDB" id="A0A158QFF8"/>
<feature type="compositionally biased region" description="Basic residues" evidence="8">
    <location>
        <begin position="32"/>
        <end position="42"/>
    </location>
</feature>
<organism evidence="11">
    <name type="scientific">Hymenolepis diminuta</name>
    <name type="common">Rat tapeworm</name>
    <dbReference type="NCBI Taxonomy" id="6216"/>
    <lineage>
        <taxon>Eukaryota</taxon>
        <taxon>Metazoa</taxon>
        <taxon>Spiralia</taxon>
        <taxon>Lophotrochozoa</taxon>
        <taxon>Platyhelminthes</taxon>
        <taxon>Cestoda</taxon>
        <taxon>Eucestoda</taxon>
        <taxon>Cyclophyllidea</taxon>
        <taxon>Hymenolepididae</taxon>
        <taxon>Hymenolepis</taxon>
    </lineage>
</organism>
<dbReference type="GO" id="GO:0031683">
    <property type="term" value="F:G-protein beta/gamma-subunit complex binding"/>
    <property type="evidence" value="ECO:0007669"/>
    <property type="project" value="InterPro"/>
</dbReference>
<feature type="binding site" evidence="7">
    <location>
        <position position="58"/>
    </location>
    <ligand>
        <name>Mg(2+)</name>
        <dbReference type="ChEBI" id="CHEBI:18420"/>
    </ligand>
</feature>
<evidence type="ECO:0000256" key="1">
    <source>
        <dbReference type="ARBA" id="ARBA00011356"/>
    </source>
</evidence>
<feature type="binding site" evidence="6">
    <location>
        <begin position="244"/>
        <end position="248"/>
    </location>
    <ligand>
        <name>GTP</name>
        <dbReference type="ChEBI" id="CHEBI:37565"/>
    </ligand>
</feature>
<dbReference type="GO" id="GO:0007188">
    <property type="term" value="P:adenylate cyclase-modulating G protein-coupled receptor signaling pathway"/>
    <property type="evidence" value="ECO:0007669"/>
    <property type="project" value="TreeGrafter"/>
</dbReference>
<evidence type="ECO:0000256" key="6">
    <source>
        <dbReference type="PIRSR" id="PIRSR601019-1"/>
    </source>
</evidence>
<accession>A0A158QFF8</accession>
<dbReference type="GO" id="GO:0005737">
    <property type="term" value="C:cytoplasm"/>
    <property type="evidence" value="ECO:0007669"/>
    <property type="project" value="TreeGrafter"/>
</dbReference>
<keyword evidence="4 6" id="KW-0342">GTP-binding</keyword>
<dbReference type="InterPro" id="IPR001019">
    <property type="entry name" value="Gprotein_alpha_su"/>
</dbReference>
<evidence type="ECO:0000256" key="5">
    <source>
        <dbReference type="ARBA" id="ARBA00023224"/>
    </source>
</evidence>
<evidence type="ECO:0000256" key="8">
    <source>
        <dbReference type="SAM" id="MobiDB-lite"/>
    </source>
</evidence>
<feature type="binding site" evidence="6">
    <location>
        <begin position="316"/>
        <end position="319"/>
    </location>
    <ligand>
        <name>GTP</name>
        <dbReference type="ChEBI" id="CHEBI:37565"/>
    </ligand>
</feature>
<dbReference type="SUPFAM" id="SSF52540">
    <property type="entry name" value="P-loop containing nucleoside triphosphate hydrolases"/>
    <property type="match status" value="1"/>
</dbReference>
<evidence type="ECO:0000256" key="3">
    <source>
        <dbReference type="ARBA" id="ARBA00022741"/>
    </source>
</evidence>
<dbReference type="Gene3D" id="1.10.400.10">
    <property type="entry name" value="GI Alpha 1, domain 2-like"/>
    <property type="match status" value="1"/>
</dbReference>
<gene>
    <name evidence="9" type="ORF">HDID_LOCUS8804</name>
</gene>
<evidence type="ECO:0000313" key="9">
    <source>
        <dbReference type="EMBL" id="VDL61122.1"/>
    </source>
</evidence>
<dbReference type="InterPro" id="IPR011025">
    <property type="entry name" value="GproteinA_insert"/>
</dbReference>
<dbReference type="SUPFAM" id="SSF47895">
    <property type="entry name" value="Transducin (alpha subunit), insertion domain"/>
    <property type="match status" value="1"/>
</dbReference>
<dbReference type="Gene3D" id="3.40.50.300">
    <property type="entry name" value="P-loop containing nucleotide triphosphate hydrolases"/>
    <property type="match status" value="1"/>
</dbReference>
<dbReference type="PANTHER" id="PTHR10218">
    <property type="entry name" value="GTP-BINDING PROTEIN ALPHA SUBUNIT"/>
    <property type="match status" value="1"/>
</dbReference>